<reference evidence="2 3" key="1">
    <citation type="journal article" date="2018" name="Science">
        <title>The opium poppy genome and morphinan production.</title>
        <authorList>
            <person name="Guo L."/>
            <person name="Winzer T."/>
            <person name="Yang X."/>
            <person name="Li Y."/>
            <person name="Ning Z."/>
            <person name="He Z."/>
            <person name="Teodor R."/>
            <person name="Lu Y."/>
            <person name="Bowser T.A."/>
            <person name="Graham I.A."/>
            <person name="Ye K."/>
        </authorList>
    </citation>
    <scope>NUCLEOTIDE SEQUENCE [LARGE SCALE GENOMIC DNA]</scope>
    <source>
        <strain evidence="3">cv. HN1</strain>
        <tissue evidence="2">Leaves</tissue>
    </source>
</reference>
<dbReference type="EMBL" id="CM010723">
    <property type="protein sequence ID" value="RZC75880.1"/>
    <property type="molecule type" value="Genomic_DNA"/>
</dbReference>
<name>A0A4Y7KU38_PAPSO</name>
<proteinExistence type="predicted"/>
<accession>A0A4Y7KU38</accession>
<organism evidence="2 3">
    <name type="scientific">Papaver somniferum</name>
    <name type="common">Opium poppy</name>
    <dbReference type="NCBI Taxonomy" id="3469"/>
    <lineage>
        <taxon>Eukaryota</taxon>
        <taxon>Viridiplantae</taxon>
        <taxon>Streptophyta</taxon>
        <taxon>Embryophyta</taxon>
        <taxon>Tracheophyta</taxon>
        <taxon>Spermatophyta</taxon>
        <taxon>Magnoliopsida</taxon>
        <taxon>Ranunculales</taxon>
        <taxon>Papaveraceae</taxon>
        <taxon>Papaveroideae</taxon>
        <taxon>Papaver</taxon>
    </lineage>
</organism>
<evidence type="ECO:0000313" key="3">
    <source>
        <dbReference type="Proteomes" id="UP000316621"/>
    </source>
</evidence>
<feature type="compositionally biased region" description="Basic and acidic residues" evidence="1">
    <location>
        <begin position="41"/>
        <end position="57"/>
    </location>
</feature>
<evidence type="ECO:0000313" key="2">
    <source>
        <dbReference type="EMBL" id="RZC75880.1"/>
    </source>
</evidence>
<dbReference type="Proteomes" id="UP000316621">
    <property type="component" value="Chromosome 9"/>
</dbReference>
<dbReference type="Gramene" id="RZC75880">
    <property type="protein sequence ID" value="RZC75880"/>
    <property type="gene ID" value="C5167_000717"/>
</dbReference>
<feature type="region of interest" description="Disordered" evidence="1">
    <location>
        <begin position="41"/>
        <end position="89"/>
    </location>
</feature>
<keyword evidence="3" id="KW-1185">Reference proteome</keyword>
<sequence>MQGTKEDKYASRRAIPPMLQAEEYERTKSYLTVFQIRQPMEKVSRGRSVNHDGCSRLEDDEGYSEEEPEEQDVDIENQYYSSKVDGEEP</sequence>
<protein>
    <submittedName>
        <fullName evidence="2">Uncharacterized protein</fullName>
    </submittedName>
</protein>
<gene>
    <name evidence="2" type="ORF">C5167_000717</name>
</gene>
<feature type="compositionally biased region" description="Acidic residues" evidence="1">
    <location>
        <begin position="58"/>
        <end position="75"/>
    </location>
</feature>
<evidence type="ECO:0000256" key="1">
    <source>
        <dbReference type="SAM" id="MobiDB-lite"/>
    </source>
</evidence>
<dbReference type="AlphaFoldDB" id="A0A4Y7KU38"/>